<dbReference type="Proteomes" id="UP000541444">
    <property type="component" value="Unassembled WGS sequence"/>
</dbReference>
<dbReference type="InterPro" id="IPR025476">
    <property type="entry name" value="Helitron_helicase-like"/>
</dbReference>
<organism evidence="2 3">
    <name type="scientific">Kingdonia uniflora</name>
    <dbReference type="NCBI Taxonomy" id="39325"/>
    <lineage>
        <taxon>Eukaryota</taxon>
        <taxon>Viridiplantae</taxon>
        <taxon>Streptophyta</taxon>
        <taxon>Embryophyta</taxon>
        <taxon>Tracheophyta</taxon>
        <taxon>Spermatophyta</taxon>
        <taxon>Magnoliopsida</taxon>
        <taxon>Ranunculales</taxon>
        <taxon>Circaeasteraceae</taxon>
        <taxon>Kingdonia</taxon>
    </lineage>
</organism>
<protein>
    <recommendedName>
        <fullName evidence="1">Helitron helicase-like domain-containing protein</fullName>
    </recommendedName>
</protein>
<name>A0A7J7NWH0_9MAGN</name>
<proteinExistence type="predicted"/>
<dbReference type="PANTHER" id="PTHR45786">
    <property type="entry name" value="DNA BINDING PROTEIN-LIKE"/>
    <property type="match status" value="1"/>
</dbReference>
<accession>A0A7J7NWH0</accession>
<keyword evidence="3" id="KW-1185">Reference proteome</keyword>
<evidence type="ECO:0000313" key="3">
    <source>
        <dbReference type="Proteomes" id="UP000541444"/>
    </source>
</evidence>
<dbReference type="PANTHER" id="PTHR45786:SF74">
    <property type="entry name" value="ATP-DEPENDENT DNA HELICASE"/>
    <property type="match status" value="1"/>
</dbReference>
<sequence length="311" mass="36097">MLFQGKIRLPTLDPLPIELQELYDGNEILSRSFQNYLREYNAANAFTNLGVHMDDRIVRGRGPSPFVIHEVLHHRIGALLPNQDEDAMYAQLYIYNLRAALDTRYKTNPRLNRNNPFYELYQCAFEVLEAAAGGDENFNVPAYLHYDNSTDHRRYNMPTTDEIAIILPGDGMEISNVRYIIMYRKQEKGLMQISEFHPAYLPLHYFPSFFPTGQLGWTTGLKHWDVTRNVSTSGKLSMKQYFCYRLFECTSEYSPILRGGRLFQQFIVDAWAANEQNRLTYARLKQDEFHSDLYCGLTDIATEGLNADQVE</sequence>
<dbReference type="Pfam" id="PF14214">
    <property type="entry name" value="Helitron_like_N"/>
    <property type="match status" value="1"/>
</dbReference>
<dbReference type="AlphaFoldDB" id="A0A7J7NWH0"/>
<reference evidence="2 3" key="1">
    <citation type="journal article" date="2020" name="IScience">
        <title>Genome Sequencing of the Endangered Kingdonia uniflora (Circaeasteraceae, Ranunculales) Reveals Potential Mechanisms of Evolutionary Specialization.</title>
        <authorList>
            <person name="Sun Y."/>
            <person name="Deng T."/>
            <person name="Zhang A."/>
            <person name="Moore M.J."/>
            <person name="Landis J.B."/>
            <person name="Lin N."/>
            <person name="Zhang H."/>
            <person name="Zhang X."/>
            <person name="Huang J."/>
            <person name="Zhang X."/>
            <person name="Sun H."/>
            <person name="Wang H."/>
        </authorList>
    </citation>
    <scope>NUCLEOTIDE SEQUENCE [LARGE SCALE GENOMIC DNA]</scope>
    <source>
        <strain evidence="2">TB1705</strain>
        <tissue evidence="2">Leaf</tissue>
    </source>
</reference>
<feature type="domain" description="Helitron helicase-like" evidence="1">
    <location>
        <begin position="241"/>
        <end position="304"/>
    </location>
</feature>
<evidence type="ECO:0000313" key="2">
    <source>
        <dbReference type="EMBL" id="KAF6171342.1"/>
    </source>
</evidence>
<evidence type="ECO:0000259" key="1">
    <source>
        <dbReference type="Pfam" id="PF14214"/>
    </source>
</evidence>
<comment type="caution">
    <text evidence="2">The sequence shown here is derived from an EMBL/GenBank/DDBJ whole genome shotgun (WGS) entry which is preliminary data.</text>
</comment>
<gene>
    <name evidence="2" type="ORF">GIB67_020409</name>
</gene>
<dbReference type="EMBL" id="JACGCM010000506">
    <property type="protein sequence ID" value="KAF6171342.1"/>
    <property type="molecule type" value="Genomic_DNA"/>
</dbReference>
<dbReference type="OrthoDB" id="1900198at2759"/>